<protein>
    <recommendedName>
        <fullName evidence="2">ShKT domain-containing protein</fullName>
    </recommendedName>
</protein>
<comment type="caution">
    <text evidence="1">Lacks conserved residue(s) required for the propagation of feature annotation.</text>
</comment>
<dbReference type="EMBL" id="JPKZ01000522">
    <property type="protein sequence ID" value="KHN86766.1"/>
    <property type="molecule type" value="Genomic_DNA"/>
</dbReference>
<dbReference type="PROSITE" id="PS51670">
    <property type="entry name" value="SHKT"/>
    <property type="match status" value="1"/>
</dbReference>
<gene>
    <name evidence="3" type="ORF">Tcan_07021</name>
</gene>
<sequence length="238" mass="25923">MDACPDTVVPNDESLSSTVCAYIKKLTYDLRSKKISFQSAEERSNKMLCGLALFAIVGHFISVGTVELWTKCDKNMDACPDTVVPNDESLSSTVCAYIKKLTESDSPTENDKPALKEIHKLCAKTYEMCCRIPEYDCSDASPTIYSATSADACKFIKDSGFCKSEVSAAARACPATCGLCTYSGPAGCQDKDHASCVELSKFCTSPSFNVFLNETCPWTCNNCPKTKNLFDQMGAKLQ</sequence>
<feature type="domain" description="ShKT" evidence="2">
    <location>
        <begin position="188"/>
        <end position="223"/>
    </location>
</feature>
<dbReference type="InterPro" id="IPR003582">
    <property type="entry name" value="ShKT_dom"/>
</dbReference>
<dbReference type="Proteomes" id="UP000031036">
    <property type="component" value="Unassembled WGS sequence"/>
</dbReference>
<comment type="caution">
    <text evidence="3">The sequence shown here is derived from an EMBL/GenBank/DDBJ whole genome shotgun (WGS) entry which is preliminary data.</text>
</comment>
<evidence type="ECO:0000259" key="2">
    <source>
        <dbReference type="PROSITE" id="PS51670"/>
    </source>
</evidence>
<reference evidence="3 4" key="1">
    <citation type="submission" date="2014-11" db="EMBL/GenBank/DDBJ databases">
        <title>Genetic blueprint of the zoonotic pathogen Toxocara canis.</title>
        <authorList>
            <person name="Zhu X.-Q."/>
            <person name="Korhonen P.K."/>
            <person name="Cai H."/>
            <person name="Young N.D."/>
            <person name="Nejsum P."/>
            <person name="von Samson-Himmelstjerna G."/>
            <person name="Boag P.R."/>
            <person name="Tan P."/>
            <person name="Li Q."/>
            <person name="Min J."/>
            <person name="Yang Y."/>
            <person name="Wang X."/>
            <person name="Fang X."/>
            <person name="Hall R.S."/>
            <person name="Hofmann A."/>
            <person name="Sternberg P.W."/>
            <person name="Jex A.R."/>
            <person name="Gasser R.B."/>
        </authorList>
    </citation>
    <scope>NUCLEOTIDE SEQUENCE [LARGE SCALE GENOMIC DNA]</scope>
    <source>
        <strain evidence="3">PN_DK_2014</strain>
    </source>
</reference>
<proteinExistence type="predicted"/>
<evidence type="ECO:0000313" key="4">
    <source>
        <dbReference type="Proteomes" id="UP000031036"/>
    </source>
</evidence>
<keyword evidence="4" id="KW-1185">Reference proteome</keyword>
<organism evidence="3 4">
    <name type="scientific">Toxocara canis</name>
    <name type="common">Canine roundworm</name>
    <dbReference type="NCBI Taxonomy" id="6265"/>
    <lineage>
        <taxon>Eukaryota</taxon>
        <taxon>Metazoa</taxon>
        <taxon>Ecdysozoa</taxon>
        <taxon>Nematoda</taxon>
        <taxon>Chromadorea</taxon>
        <taxon>Rhabditida</taxon>
        <taxon>Spirurina</taxon>
        <taxon>Ascaridomorpha</taxon>
        <taxon>Ascaridoidea</taxon>
        <taxon>Toxocaridae</taxon>
        <taxon>Toxocara</taxon>
    </lineage>
</organism>
<accession>A0A0B2VTE0</accession>
<dbReference type="Pfam" id="PF01549">
    <property type="entry name" value="ShK"/>
    <property type="match status" value="2"/>
</dbReference>
<dbReference type="AlphaFoldDB" id="A0A0B2VTE0"/>
<evidence type="ECO:0000256" key="1">
    <source>
        <dbReference type="PROSITE-ProRule" id="PRU01005"/>
    </source>
</evidence>
<name>A0A0B2VTE0_TOXCA</name>
<dbReference type="SMART" id="SM00254">
    <property type="entry name" value="ShKT"/>
    <property type="match status" value="2"/>
</dbReference>
<evidence type="ECO:0000313" key="3">
    <source>
        <dbReference type="EMBL" id="KHN86766.1"/>
    </source>
</evidence>